<protein>
    <recommendedName>
        <fullName evidence="4">DUF2383 domain-containing protein</fullName>
    </recommendedName>
</protein>
<gene>
    <name evidence="2" type="ORF">ABID24_000033</name>
</gene>
<sequence length="143" mass="16716">MNANTELLNFIYQNSQMGVDTVRQLMDITENADFQKLLSEHLEGYQKVHEKAWRMLNENGYDEKGLSAFEKIRTYLMVNIQTMKDHSASNIAAMLIQGSSMGITEALQKLNRYEGETEKDIRKLMEELKKFEERNIEELKAYL</sequence>
<proteinExistence type="predicted"/>
<keyword evidence="1" id="KW-0175">Coiled coil</keyword>
<dbReference type="EMBL" id="JBEPMJ010000001">
    <property type="protein sequence ID" value="MET3748817.1"/>
    <property type="molecule type" value="Genomic_DNA"/>
</dbReference>
<organism evidence="2 3">
    <name type="scientific">Blautia caecimuris</name>
    <dbReference type="NCBI Taxonomy" id="1796615"/>
    <lineage>
        <taxon>Bacteria</taxon>
        <taxon>Bacillati</taxon>
        <taxon>Bacillota</taxon>
        <taxon>Clostridia</taxon>
        <taxon>Lachnospirales</taxon>
        <taxon>Lachnospiraceae</taxon>
        <taxon>Blautia</taxon>
    </lineage>
</organism>
<evidence type="ECO:0000313" key="2">
    <source>
        <dbReference type="EMBL" id="MET3748817.1"/>
    </source>
</evidence>
<dbReference type="RefSeq" id="WP_173751993.1">
    <property type="nucleotide sequence ID" value="NZ_BAABXP010000002.1"/>
</dbReference>
<evidence type="ECO:0000256" key="1">
    <source>
        <dbReference type="SAM" id="Coils"/>
    </source>
</evidence>
<keyword evidence="3" id="KW-1185">Reference proteome</keyword>
<name>A0ABV2LZV9_9FIRM</name>
<comment type="caution">
    <text evidence="2">The sequence shown here is derived from an EMBL/GenBank/DDBJ whole genome shotgun (WGS) entry which is preliminary data.</text>
</comment>
<evidence type="ECO:0008006" key="4">
    <source>
        <dbReference type="Google" id="ProtNLM"/>
    </source>
</evidence>
<dbReference type="Proteomes" id="UP001549106">
    <property type="component" value="Unassembled WGS sequence"/>
</dbReference>
<accession>A0ABV2LZV9</accession>
<feature type="coiled-coil region" evidence="1">
    <location>
        <begin position="107"/>
        <end position="142"/>
    </location>
</feature>
<evidence type="ECO:0000313" key="3">
    <source>
        <dbReference type="Proteomes" id="UP001549106"/>
    </source>
</evidence>
<reference evidence="2 3" key="1">
    <citation type="submission" date="2024-06" db="EMBL/GenBank/DDBJ databases">
        <title>Genomic Encyclopedia of Type Strains, Phase IV (KMG-IV): sequencing the most valuable type-strain genomes for metagenomic binning, comparative biology and taxonomic classification.</title>
        <authorList>
            <person name="Goeker M."/>
        </authorList>
    </citation>
    <scope>NUCLEOTIDE SEQUENCE [LARGE SCALE GENOMIC DNA]</scope>
    <source>
        <strain evidence="2 3">DSM 29492</strain>
    </source>
</reference>